<keyword evidence="2" id="KW-1133">Transmembrane helix</keyword>
<feature type="transmembrane region" description="Helical" evidence="2">
    <location>
        <begin position="215"/>
        <end position="236"/>
    </location>
</feature>
<dbReference type="InterPro" id="IPR052016">
    <property type="entry name" value="Bact_Sigma-Reg"/>
</dbReference>
<evidence type="ECO:0000313" key="5">
    <source>
        <dbReference type="Proteomes" id="UP000600101"/>
    </source>
</evidence>
<comment type="caution">
    <text evidence="4">The sequence shown here is derived from an EMBL/GenBank/DDBJ whole genome shotgun (WGS) entry which is preliminary data.</text>
</comment>
<evidence type="ECO:0000256" key="2">
    <source>
        <dbReference type="SAM" id="Phobius"/>
    </source>
</evidence>
<dbReference type="GO" id="GO:0016020">
    <property type="term" value="C:membrane"/>
    <property type="evidence" value="ECO:0007669"/>
    <property type="project" value="InterPro"/>
</dbReference>
<evidence type="ECO:0000259" key="3">
    <source>
        <dbReference type="PROSITE" id="PS50885"/>
    </source>
</evidence>
<evidence type="ECO:0000313" key="4">
    <source>
        <dbReference type="EMBL" id="MBC4016336.1"/>
    </source>
</evidence>
<dbReference type="RefSeq" id="WP_186771106.1">
    <property type="nucleotide sequence ID" value="NZ_JACOMF010000014.1"/>
</dbReference>
<keyword evidence="1" id="KW-0378">Hydrolase</keyword>
<name>A0A9X0QYG8_9PROT</name>
<dbReference type="EMBL" id="JACOMF010000014">
    <property type="protein sequence ID" value="MBC4016336.1"/>
    <property type="molecule type" value="Genomic_DNA"/>
</dbReference>
<reference evidence="4" key="1">
    <citation type="submission" date="2020-08" db="EMBL/GenBank/DDBJ databases">
        <authorList>
            <person name="Hu Y."/>
            <person name="Nguyen S.V."/>
            <person name="Li F."/>
            <person name="Fanning S."/>
        </authorList>
    </citation>
    <scope>NUCLEOTIDE SEQUENCE</scope>
    <source>
        <strain evidence="4">SYSU D8009</strain>
    </source>
</reference>
<accession>A0A9X0QYG8</accession>
<organism evidence="4 5">
    <name type="scientific">Siccirubricoccus deserti</name>
    <dbReference type="NCBI Taxonomy" id="2013562"/>
    <lineage>
        <taxon>Bacteria</taxon>
        <taxon>Pseudomonadati</taxon>
        <taxon>Pseudomonadota</taxon>
        <taxon>Alphaproteobacteria</taxon>
        <taxon>Acetobacterales</taxon>
        <taxon>Roseomonadaceae</taxon>
        <taxon>Siccirubricoccus</taxon>
    </lineage>
</organism>
<gene>
    <name evidence="4" type="ORF">H7965_13510</name>
</gene>
<dbReference type="Pfam" id="PF07228">
    <property type="entry name" value="SpoIIE"/>
    <property type="match status" value="1"/>
</dbReference>
<keyword evidence="2" id="KW-0812">Transmembrane</keyword>
<keyword evidence="5" id="KW-1185">Reference proteome</keyword>
<keyword evidence="2" id="KW-0472">Membrane</keyword>
<dbReference type="GO" id="GO:0007165">
    <property type="term" value="P:signal transduction"/>
    <property type="evidence" value="ECO:0007669"/>
    <property type="project" value="InterPro"/>
</dbReference>
<dbReference type="GO" id="GO:0016791">
    <property type="term" value="F:phosphatase activity"/>
    <property type="evidence" value="ECO:0007669"/>
    <property type="project" value="TreeGrafter"/>
</dbReference>
<dbReference type="PANTHER" id="PTHR43156:SF2">
    <property type="entry name" value="STAGE II SPORULATION PROTEIN E"/>
    <property type="match status" value="1"/>
</dbReference>
<feature type="domain" description="HAMP" evidence="3">
    <location>
        <begin position="237"/>
        <end position="283"/>
    </location>
</feature>
<dbReference type="Gene3D" id="3.60.40.10">
    <property type="entry name" value="PPM-type phosphatase domain"/>
    <property type="match status" value="1"/>
</dbReference>
<dbReference type="Gene3D" id="6.10.340.10">
    <property type="match status" value="1"/>
</dbReference>
<dbReference type="SMART" id="SM00331">
    <property type="entry name" value="PP2C_SIG"/>
    <property type="match status" value="1"/>
</dbReference>
<evidence type="ECO:0000256" key="1">
    <source>
        <dbReference type="ARBA" id="ARBA00022801"/>
    </source>
</evidence>
<protein>
    <submittedName>
        <fullName evidence="4">Serine/threonine-protein phosphatase</fullName>
    </submittedName>
</protein>
<proteinExistence type="predicted"/>
<dbReference type="PANTHER" id="PTHR43156">
    <property type="entry name" value="STAGE II SPORULATION PROTEIN E-RELATED"/>
    <property type="match status" value="1"/>
</dbReference>
<dbReference type="Proteomes" id="UP000600101">
    <property type="component" value="Unassembled WGS sequence"/>
</dbReference>
<dbReference type="InterPro" id="IPR003660">
    <property type="entry name" value="HAMP_dom"/>
</dbReference>
<sequence length="634" mass="66045">MRLRLHITTSVVLLIAVATVAGLVGMATRGRQEQAAVGAATLLAQERAWHAIQASVADALRSAARAGQAVELLEQRAGPATRLALAGQQPAEGLERVGDRLMLVATQPLPGGGVMAAGVAPTSLLRQVAAATGAVPVLTDAEGRPVAMPEAAGPLAAFIERLRGVEPGRMVLAAGDRVVSVGTVPVLDSAGQLIGGRRWLVDVTERTWTQDRDDLLAAGGAIGLSGLLITGFTLWLRRVFRPLELALAAQRALAEGDLTVELPGQEREDEIGGAVRALLVFRQGRIALGRRARADRRQQRIRLGFIEAQLGNLAATLDAPERAAMERDLQQVLASAPKDGERGGEGDGAGGMDALAMAFRAMAERVRSQHRKLRGLIAEQGDALAAKTRMEALEQELSAVATMQARLAPPPLPAETGAAVAGRLLQGAQFGGDFQDFFWLDGPGGRRLAVFMASVRGSGLGAAFLAISARALVRSLAPQAASPGECLSRVSDLLLRDNDQRMEITGFLGIIDLRAQVLVAARAAAPPPLLLTQPGEARVLEVPGAPPLGLQPRLKLPEVTIELPARAALVAVSRGVPETALRGVPLGLDGLATLLAGSPGLDPEVLLAHVLETLGGPEAARPGDASLLVARLHA</sequence>
<dbReference type="InterPro" id="IPR036457">
    <property type="entry name" value="PPM-type-like_dom_sf"/>
</dbReference>
<dbReference type="AlphaFoldDB" id="A0A9X0QYG8"/>
<dbReference type="PROSITE" id="PS50885">
    <property type="entry name" value="HAMP"/>
    <property type="match status" value="1"/>
</dbReference>
<dbReference type="SUPFAM" id="SSF158472">
    <property type="entry name" value="HAMP domain-like"/>
    <property type="match status" value="1"/>
</dbReference>
<dbReference type="InterPro" id="IPR001932">
    <property type="entry name" value="PPM-type_phosphatase-like_dom"/>
</dbReference>